<feature type="compositionally biased region" description="Acidic residues" evidence="1">
    <location>
        <begin position="41"/>
        <end position="101"/>
    </location>
</feature>
<evidence type="ECO:0000256" key="1">
    <source>
        <dbReference type="SAM" id="MobiDB-lite"/>
    </source>
</evidence>
<reference evidence="2 3" key="1">
    <citation type="journal article" date="2021" name="Elife">
        <title>Chloroplast acquisition without the gene transfer in kleptoplastic sea slugs, Plakobranchus ocellatus.</title>
        <authorList>
            <person name="Maeda T."/>
            <person name="Takahashi S."/>
            <person name="Yoshida T."/>
            <person name="Shimamura S."/>
            <person name="Takaki Y."/>
            <person name="Nagai Y."/>
            <person name="Toyoda A."/>
            <person name="Suzuki Y."/>
            <person name="Arimoto A."/>
            <person name="Ishii H."/>
            <person name="Satoh N."/>
            <person name="Nishiyama T."/>
            <person name="Hasebe M."/>
            <person name="Maruyama T."/>
            <person name="Minagawa J."/>
            <person name="Obokata J."/>
            <person name="Shigenobu S."/>
        </authorList>
    </citation>
    <scope>NUCLEOTIDE SEQUENCE [LARGE SCALE GENOMIC DNA]</scope>
</reference>
<protein>
    <submittedName>
        <fullName evidence="2">Uncharacterized protein</fullName>
    </submittedName>
</protein>
<comment type="caution">
    <text evidence="2">The sequence shown here is derived from an EMBL/GenBank/DDBJ whole genome shotgun (WGS) entry which is preliminary data.</text>
</comment>
<gene>
    <name evidence="2" type="ORF">ElyMa_003471700</name>
</gene>
<evidence type="ECO:0000313" key="2">
    <source>
        <dbReference type="EMBL" id="GFR58052.1"/>
    </source>
</evidence>
<dbReference type="Proteomes" id="UP000762676">
    <property type="component" value="Unassembled WGS sequence"/>
</dbReference>
<feature type="compositionally biased region" description="Basic and acidic residues" evidence="1">
    <location>
        <begin position="10"/>
        <end position="24"/>
    </location>
</feature>
<name>A0AAV4EBG9_9GAST</name>
<dbReference type="EMBL" id="BMAT01007122">
    <property type="protein sequence ID" value="GFR58052.1"/>
    <property type="molecule type" value="Genomic_DNA"/>
</dbReference>
<accession>A0AAV4EBG9</accession>
<dbReference type="AlphaFoldDB" id="A0AAV4EBG9"/>
<evidence type="ECO:0000313" key="3">
    <source>
        <dbReference type="Proteomes" id="UP000762676"/>
    </source>
</evidence>
<feature type="region of interest" description="Disordered" evidence="1">
    <location>
        <begin position="1"/>
        <end position="101"/>
    </location>
</feature>
<proteinExistence type="predicted"/>
<organism evidence="2 3">
    <name type="scientific">Elysia marginata</name>
    <dbReference type="NCBI Taxonomy" id="1093978"/>
    <lineage>
        <taxon>Eukaryota</taxon>
        <taxon>Metazoa</taxon>
        <taxon>Spiralia</taxon>
        <taxon>Lophotrochozoa</taxon>
        <taxon>Mollusca</taxon>
        <taxon>Gastropoda</taxon>
        <taxon>Heterobranchia</taxon>
        <taxon>Euthyneura</taxon>
        <taxon>Panpulmonata</taxon>
        <taxon>Sacoglossa</taxon>
        <taxon>Placobranchoidea</taxon>
        <taxon>Plakobranchidae</taxon>
        <taxon>Elysia</taxon>
    </lineage>
</organism>
<sequence>MKIYGWRTRASKDDVSVADKKYAEDGQGDAACHELHFTPNIDDDDDDDDDDEEEEEEEEDVNDDNVDKEEEEEEEEAKDEEEEVKEEEEEKGEEEAKEEEEIKYFFSEQQAKSKQILLKIEHIPDVHRHTVVIIFSSIHLLNIEI</sequence>
<keyword evidence="3" id="KW-1185">Reference proteome</keyword>